<dbReference type="Proteomes" id="UP000247233">
    <property type="component" value="Unassembled WGS sequence"/>
</dbReference>
<proteinExistence type="predicted"/>
<keyword evidence="3" id="KW-1133">Transmembrane helix</keyword>
<dbReference type="OrthoDB" id="2582433at2759"/>
<dbReference type="InterPro" id="IPR001296">
    <property type="entry name" value="Glyco_trans_1"/>
</dbReference>
<evidence type="ECO:0000313" key="5">
    <source>
        <dbReference type="EMBL" id="PWY83341.1"/>
    </source>
</evidence>
<dbReference type="PANTHER" id="PTHR12526:SF604">
    <property type="entry name" value="TRANSFERASE, PUTATIVE (AFU_ORTHOLOGUE AFUA_4G14070)-RELATED"/>
    <property type="match status" value="1"/>
</dbReference>
<feature type="region of interest" description="Disordered" evidence="2">
    <location>
        <begin position="2758"/>
        <end position="2822"/>
    </location>
</feature>
<dbReference type="STRING" id="1448321.A0A317WC45"/>
<feature type="transmembrane region" description="Helical" evidence="3">
    <location>
        <begin position="925"/>
        <end position="949"/>
    </location>
</feature>
<feature type="transmembrane region" description="Helical" evidence="3">
    <location>
        <begin position="955"/>
        <end position="978"/>
    </location>
</feature>
<keyword evidence="5" id="KW-0808">Transferase</keyword>
<dbReference type="VEuPathDB" id="FungiDB:BO70DRAFT_403479"/>
<feature type="domain" description="Glycosyl transferase family 1" evidence="4">
    <location>
        <begin position="2512"/>
        <end position="2647"/>
    </location>
</feature>
<dbReference type="PANTHER" id="PTHR12526">
    <property type="entry name" value="GLYCOSYLTRANSFERASE"/>
    <property type="match status" value="1"/>
</dbReference>
<dbReference type="SUPFAM" id="SSF53756">
    <property type="entry name" value="UDP-Glycosyltransferase/glycogen phosphorylase"/>
    <property type="match status" value="1"/>
</dbReference>
<dbReference type="GO" id="GO:0016757">
    <property type="term" value="F:glycosyltransferase activity"/>
    <property type="evidence" value="ECO:0007669"/>
    <property type="project" value="UniProtKB-KW"/>
</dbReference>
<evidence type="ECO:0000256" key="1">
    <source>
        <dbReference type="ARBA" id="ARBA00022676"/>
    </source>
</evidence>
<feature type="transmembrane region" description="Helical" evidence="3">
    <location>
        <begin position="848"/>
        <end position="868"/>
    </location>
</feature>
<keyword evidence="6" id="KW-1185">Reference proteome</keyword>
<organism evidence="5 6">
    <name type="scientific">Aspergillus heteromorphus CBS 117.55</name>
    <dbReference type="NCBI Taxonomy" id="1448321"/>
    <lineage>
        <taxon>Eukaryota</taxon>
        <taxon>Fungi</taxon>
        <taxon>Dikarya</taxon>
        <taxon>Ascomycota</taxon>
        <taxon>Pezizomycotina</taxon>
        <taxon>Eurotiomycetes</taxon>
        <taxon>Eurotiomycetidae</taxon>
        <taxon>Eurotiales</taxon>
        <taxon>Aspergillaceae</taxon>
        <taxon>Aspergillus</taxon>
        <taxon>Aspergillus subgen. Circumdati</taxon>
    </lineage>
</organism>
<comment type="caution">
    <text evidence="5">The sequence shown here is derived from an EMBL/GenBank/DDBJ whole genome shotgun (WGS) entry which is preliminary data.</text>
</comment>
<evidence type="ECO:0000313" key="6">
    <source>
        <dbReference type="Proteomes" id="UP000247233"/>
    </source>
</evidence>
<feature type="transmembrane region" description="Helical" evidence="3">
    <location>
        <begin position="990"/>
        <end position="1008"/>
    </location>
</feature>
<evidence type="ECO:0000256" key="3">
    <source>
        <dbReference type="SAM" id="Phobius"/>
    </source>
</evidence>
<gene>
    <name evidence="5" type="ORF">BO70DRAFT_403479</name>
</gene>
<protein>
    <submittedName>
        <fullName evidence="5">Glycosyl transferase</fullName>
    </submittedName>
</protein>
<evidence type="ECO:0000256" key="2">
    <source>
        <dbReference type="SAM" id="MobiDB-lite"/>
    </source>
</evidence>
<feature type="transmembrane region" description="Helical" evidence="3">
    <location>
        <begin position="24"/>
        <end position="45"/>
    </location>
</feature>
<name>A0A317WC45_9EURO</name>
<dbReference type="Gene3D" id="3.40.50.2000">
    <property type="entry name" value="Glycogen Phosphorylase B"/>
    <property type="match status" value="1"/>
</dbReference>
<keyword evidence="3" id="KW-0812">Transmembrane</keyword>
<feature type="transmembrane region" description="Helical" evidence="3">
    <location>
        <begin position="1327"/>
        <end position="1344"/>
    </location>
</feature>
<reference evidence="5 6" key="1">
    <citation type="submission" date="2016-12" db="EMBL/GenBank/DDBJ databases">
        <title>The genomes of Aspergillus section Nigri reveals drivers in fungal speciation.</title>
        <authorList>
            <consortium name="DOE Joint Genome Institute"/>
            <person name="Vesth T.C."/>
            <person name="Nybo J."/>
            <person name="Theobald S."/>
            <person name="Brandl J."/>
            <person name="Frisvad J.C."/>
            <person name="Nielsen K.F."/>
            <person name="Lyhne E.K."/>
            <person name="Kogle M.E."/>
            <person name="Kuo A."/>
            <person name="Riley R."/>
            <person name="Clum A."/>
            <person name="Nolan M."/>
            <person name="Lipzen A."/>
            <person name="Salamov A."/>
            <person name="Henrissat B."/>
            <person name="Wiebenga A."/>
            <person name="De Vries R.P."/>
            <person name="Grigoriev I.V."/>
            <person name="Mortensen U.H."/>
            <person name="Andersen M.R."/>
            <person name="Baker S.E."/>
        </authorList>
    </citation>
    <scope>NUCLEOTIDE SEQUENCE [LARGE SCALE GENOMIC DNA]</scope>
    <source>
        <strain evidence="5 6">CBS 117.55</strain>
    </source>
</reference>
<dbReference type="RefSeq" id="XP_025399784.1">
    <property type="nucleotide sequence ID" value="XM_025547041.1"/>
</dbReference>
<feature type="compositionally biased region" description="Acidic residues" evidence="2">
    <location>
        <begin position="2780"/>
        <end position="2791"/>
    </location>
</feature>
<feature type="compositionally biased region" description="Basic residues" evidence="2">
    <location>
        <begin position="2795"/>
        <end position="2808"/>
    </location>
</feature>
<dbReference type="Pfam" id="PF00534">
    <property type="entry name" value="Glycos_transf_1"/>
    <property type="match status" value="1"/>
</dbReference>
<keyword evidence="1" id="KW-0328">Glycosyltransferase</keyword>
<accession>A0A317WC45</accession>
<feature type="transmembrane region" description="Helical" evidence="3">
    <location>
        <begin position="1297"/>
        <end position="1315"/>
    </location>
</feature>
<feature type="transmembrane region" description="Helical" evidence="3">
    <location>
        <begin position="888"/>
        <end position="913"/>
    </location>
</feature>
<dbReference type="EMBL" id="MSFL01000010">
    <property type="protein sequence ID" value="PWY83341.1"/>
    <property type="molecule type" value="Genomic_DNA"/>
</dbReference>
<evidence type="ECO:0000259" key="4">
    <source>
        <dbReference type="Pfam" id="PF00534"/>
    </source>
</evidence>
<feature type="transmembrane region" description="Helical" evidence="3">
    <location>
        <begin position="1271"/>
        <end position="1291"/>
    </location>
</feature>
<dbReference type="GeneID" id="37069278"/>
<sequence>MGLEILGLDAVGWHRMVTTWWDKVLAACLLATIVFGALFLLAVIGRKLYRVWQGRHHLSEVPSAIVRYFDQLKTNTPSLASEKSPTKELKSFGVFLGCVSNPPTPAEARILSQWDILVVDPLQTGVLGALTGHCTSGHVLGRIDVRSLIGSDASHDKDEVIKSLDTVIQTLTTFLSRGQGESSPFHGVLLAECYSHFQPVILNELVKYMDRLGLAVWLEMSPPAYLGEQECRAIDMKRIRGVVYRNGTILPDGDRRNYFQMAEMRTAMRVVASQKAVGDSLIAMWDIIDDDVELSHHVLGRSFKWCNYNSALCWIAPQSALTNADIAIAKTVTQEPLGAMMFLKRGEVLEAHDAWRSNDKISQSPCGHENLYDSLDVFVPDLRAKLALSPPVNYPGAESPGSAVHGLELSARTERPQTDILSVSSDGTSYTGLGCFQLGLEVNSKDVTDLLESQRQVRDLDLLQRIQGDELRRIAEPLRVLLRAENAHAYISSELHAIRSLIDLLTASKGDDDDRFRIYVGLHSGFRTRLGSQVWGLHDLDSSMGILNIYLSGKTQDRTGAVLHTYLSNRGFSRSQCFLAEMALATENQTLSQTWGLPQRLVDDVEQLTPLETLVWLRRLALVSRDDPLKLSTKLRACGEYQLVEAPSLAQLRALSSSAYLDGEISAAELVSSRLTWLEGKGCWSPDPSTAEALFLEIDARLPVLLMNGEADILEQLAVVMETILQKDKIDAGADLFALSVFCAFRRLALNEIYLEVLDRNPLPNLDPVQAACFAEMYACGARTDVYFDMTPKRLGQIIWRWYRAYYTKHQPPHREEVFTELPTSYASMNVDIDPNGDQYKVAWHYRLTFLGIFAVPALIDVTMLTTVGRGLYLTTFMSDLDKTLATTALMCALLVCGGFGSWISSGGSYYLYAMAFPAMSMFVLTRFVAGLAVAIVGGVISLIVVGVIKNFAAGILFCLYFIMLSTYLMTLSALSVYQLPGYQFQSGRTVIMTCIPILFVSPIVTLWVHRDSVIYLCVLAVFLSSLLLGARRVISQWNIWYLNIPCVTDTEVVNWYMQTPTSGYLGSASTEKLKDVGADARQALLASVQKERNKWFWTKETTDPFIAKMTNGYSATIFLLGWYCRYSRTKMPLAYSPTWNLQLKAAVDTMAEMQKGLKMHNAFLHWRHTGADVWCGILYFIVALSDKWTALLTGESIVGLSAANSATYRLTVGFALGYYLLGAVILDAVSQPLWTLVTKPTPQPVSSLASLREVTLNDARARRKLYWKSLMKFFFLHIWGTAISMAIMWSFEASQLATIMYLAYVGCYSGLLWYQYNRIFSGPHVASGLAACAVISLVVGVLLHTLLPAFAYSSVIGLASGTWGAAFYSVWKADIGWPIFAKDSPDGTIRVNIKGASATHSISTLEPYTEISQTTMSQMFDNIGMLSDEFRYALDPAQHPGVEVRQILRSDRQLQKSKAVRAAFPEAADVVRRAAESWENGEISVELVSAAHLLQPEQKIRTITRQTGDHVHICVVIGPDLVGYDWVSDIRRNCQAIAEAVVQATAQFKTGMSHDHSMIAELLVVNDRQGEEISLPEGIKRQLESSSTERARVINYGQKTIVRHLLLGLDCDQEWDQLPRAARALLLRRTCEQPSRVSSEQAAWLRSRAEAGECLSIEEFIARWNLGVKLAVSVTSFAIELEAHHRGRDEPEFLNSRYDRPIRNLLALNEQKPNIGFAEALRMSFARFVQIWNACVKFTVISLVADPEYQRELDFMIRGQPLFFAWPVTLFLNGVWLFCKSLQRLIIPLVLFHGRPKVSALYRNRKDWKTVIHQNRVVVESLGGISTGFFRPESDGTVQLYQFNGRHDHEPSDYKQLVAINTYTEKLLLSRRQEYRGDTLVNEFTYEYPQDSRKGRPKLPTQRECTQGELSGQIVQYDKRGYMTSGSAMRGVNPLQFKFWYRKGAKFEDELLRADYVLPHIKIQVAWCMPPPNRPERQDKWIPYPRVTDATFVQGDDTHKAKWTYDHKFHPIIATTLNGESVTTPAMIHEDWFKVLQKPTKCSFLDDNPLFSFSSVKPNFLSRLLGWNVKRYPIPTSRARTHLWKSWKGSKEFDAITTRWLDEIMLRSDRVLKPYWRNRDLGRLEPACDYLDAQADTVLARVDIDPEVSSWTPIAFKISDLSSFGQGGDARINTRTLSTQLQDSDTELHVLAMDTGTWPNEPGGVSACRRDMVNDLKAIRWHILAEAANDFGVPRFQIERNVQSLTVLPQWGLDFLNPTHGMFQNNLDSEVVQKSHDTRVADIEQNFIPILTSLVRCARTMHKTRAHIELATKALVDLNTYFESSRNWNDVWMSDTVKRAWRELWLTEDMEDTIPVSEWWNCEHPTLLQLDTALDMWHRYLFIFSVPIPERIPDVFQVSHHFTGATYGVLCKVKRKCALHVWDHCVSFREMTTFLSAAVSFDSTFVNSTLISLGHLSCILIEHHADVVLPCAEYFNPGWEIELGTCEGVLEHRRAFHRKIDPVVNGITNMEKYKPIEKIKTETPTVVMLSHIRYVKDIKTAIMATDLIVNQWGFKDYRLHIYGDMERAPGYASECQEIIASKSLRDHVVLKGLGNPSVVLQDAWIFMNSSTSEGLPLAMGEAALTGVPVVCTDVGASFCVVMNRDTGKRFSEVPVRGDAEGYKPPALGLRPSAAEVEQISARMYAKQEERRQFGMQGRDNVLKSFSSHRYLREHEQMLWLGKYQSQSYVARGRESSSAGGSSEFFKERVTIEAMDGLVPRPHAGRGPVAPMQLTSEGFNGEEDGEEDGEEKGEKRRGKKKRRQRKKAQSPAGWPPQAEGGW</sequence>
<feature type="transmembrane region" description="Helical" evidence="3">
    <location>
        <begin position="1014"/>
        <end position="1031"/>
    </location>
</feature>
<keyword evidence="3" id="KW-0472">Membrane</keyword>